<dbReference type="InterPro" id="IPR004087">
    <property type="entry name" value="KH_dom"/>
</dbReference>
<accession>A0A161HLH2</accession>
<name>A0A161HLH2_9ASCO</name>
<dbReference type="OrthoDB" id="442947at2759"/>
<evidence type="ECO:0000313" key="6">
    <source>
        <dbReference type="Proteomes" id="UP000189580"/>
    </source>
</evidence>
<dbReference type="InterPro" id="IPR049786">
    <property type="entry name" value="Rnc1_KH-I_3"/>
</dbReference>
<dbReference type="Pfam" id="PF00013">
    <property type="entry name" value="KH_1"/>
    <property type="match status" value="3"/>
</dbReference>
<evidence type="ECO:0000256" key="1">
    <source>
        <dbReference type="ARBA" id="ARBA00022737"/>
    </source>
</evidence>
<dbReference type="GO" id="GO:1903753">
    <property type="term" value="P:negative regulation of p38MAPK cascade"/>
    <property type="evidence" value="ECO:0007669"/>
    <property type="project" value="EnsemblFungi"/>
</dbReference>
<dbReference type="PANTHER" id="PTHR10288">
    <property type="entry name" value="KH DOMAIN CONTAINING RNA BINDING PROTEIN"/>
    <property type="match status" value="1"/>
</dbReference>
<dbReference type="AlphaFoldDB" id="A0A161HLH2"/>
<dbReference type="SMART" id="SM00322">
    <property type="entry name" value="KH"/>
    <property type="match status" value="3"/>
</dbReference>
<sequence length="395" mass="41443">MSDSGESVPVSDNGNSVNSGDSLFSEQIAAAPVVDSTTAGSNPDGSVLDESNLGAPGSSTSGVSDETVGKTMITIRSLVTSKEAGAIIGKNGKNVADLRDETGVKAGVSKPVRGVHDRVLTITGTLEGVARAYSMAGQTLVDNPPTLPYVHSLSPPAPPGVTTVRLLIPHQQMGSVIGRQGLKIKSIQENSRVRMVASKEMLPQSTERVVEIQGTPESLKTAIWEVGKCLLDDWERAAGSILYVPQLRPRGEGPLDISLSAVSGRHPNSTGGAGFASSNNGGGFNGSAGRFNRGGFPGPGNHLVAGNGPEDEHDFTDQEITIPADMVGCIIGKGGAKIQEIRRESGAKISIAKQAIDESGERLFTIRGTPQANERALFLLYEQLEQEKLRRSEEN</sequence>
<feature type="domain" description="K Homology" evidence="4">
    <location>
        <begin position="160"/>
        <end position="231"/>
    </location>
</feature>
<proteinExistence type="predicted"/>
<dbReference type="EMBL" id="CP014501">
    <property type="protein sequence ID" value="ANB12928.1"/>
    <property type="molecule type" value="Genomic_DNA"/>
</dbReference>
<evidence type="ECO:0000256" key="3">
    <source>
        <dbReference type="SAM" id="MobiDB-lite"/>
    </source>
</evidence>
<feature type="domain" description="K Homology" evidence="4">
    <location>
        <begin position="71"/>
        <end position="141"/>
    </location>
</feature>
<organism evidence="5 6">
    <name type="scientific">Sugiyamaella lignohabitans</name>
    <dbReference type="NCBI Taxonomy" id="796027"/>
    <lineage>
        <taxon>Eukaryota</taxon>
        <taxon>Fungi</taxon>
        <taxon>Dikarya</taxon>
        <taxon>Ascomycota</taxon>
        <taxon>Saccharomycotina</taxon>
        <taxon>Dipodascomycetes</taxon>
        <taxon>Dipodascales</taxon>
        <taxon>Trichomonascaceae</taxon>
        <taxon>Sugiyamaella</taxon>
    </lineage>
</organism>
<dbReference type="InterPro" id="IPR036612">
    <property type="entry name" value="KH_dom_type_1_sf"/>
</dbReference>
<dbReference type="CDD" id="cd22457">
    <property type="entry name" value="KH-I_Rnc1_rpt3"/>
    <property type="match status" value="1"/>
</dbReference>
<reference evidence="5 6" key="1">
    <citation type="submission" date="2016-02" db="EMBL/GenBank/DDBJ databases">
        <title>Complete genome sequence and transcriptome regulation of the pentose utilising yeast Sugiyamaella lignohabitans.</title>
        <authorList>
            <person name="Bellasio M."/>
            <person name="Peymann A."/>
            <person name="Valli M."/>
            <person name="Sipitzky M."/>
            <person name="Graf A."/>
            <person name="Sauer M."/>
            <person name="Marx H."/>
            <person name="Mattanovich D."/>
        </authorList>
    </citation>
    <scope>NUCLEOTIDE SEQUENCE [LARGE SCALE GENOMIC DNA]</scope>
    <source>
        <strain evidence="5 6">CBS 10342</strain>
    </source>
</reference>
<dbReference type="PROSITE" id="PS50084">
    <property type="entry name" value="KH_TYPE_1"/>
    <property type="match status" value="3"/>
</dbReference>
<evidence type="ECO:0000256" key="2">
    <source>
        <dbReference type="PROSITE-ProRule" id="PRU00117"/>
    </source>
</evidence>
<feature type="region of interest" description="Disordered" evidence="3">
    <location>
        <begin position="286"/>
        <end position="314"/>
    </location>
</feature>
<dbReference type="RefSeq" id="XP_018735405.1">
    <property type="nucleotide sequence ID" value="XM_018878064.1"/>
</dbReference>
<dbReference type="GeneID" id="30032983"/>
<dbReference type="CDD" id="cd22456">
    <property type="entry name" value="KH-I_Rnc1_rpt2"/>
    <property type="match status" value="1"/>
</dbReference>
<evidence type="ECO:0000259" key="4">
    <source>
        <dbReference type="SMART" id="SM00322"/>
    </source>
</evidence>
<dbReference type="Gene3D" id="3.30.1370.10">
    <property type="entry name" value="K Homology domain, type 1"/>
    <property type="match status" value="3"/>
</dbReference>
<dbReference type="CDD" id="cd22455">
    <property type="entry name" value="KH-I_Rnc1_rpt1"/>
    <property type="match status" value="1"/>
</dbReference>
<protein>
    <submittedName>
        <fullName evidence="5">Pbp2p</fullName>
    </submittedName>
</protein>
<dbReference type="SUPFAM" id="SSF54791">
    <property type="entry name" value="Eukaryotic type KH-domain (KH-domain type I)"/>
    <property type="match status" value="3"/>
</dbReference>
<feature type="compositionally biased region" description="Low complexity" evidence="3">
    <location>
        <begin position="7"/>
        <end position="22"/>
    </location>
</feature>
<feature type="region of interest" description="Disordered" evidence="3">
    <location>
        <begin position="1"/>
        <end position="65"/>
    </location>
</feature>
<dbReference type="InterPro" id="IPR004088">
    <property type="entry name" value="KH_dom_type_1"/>
</dbReference>
<keyword evidence="1" id="KW-0677">Repeat</keyword>
<keyword evidence="2" id="KW-0694">RNA-binding</keyword>
<evidence type="ECO:0000313" key="5">
    <source>
        <dbReference type="EMBL" id="ANB12928.1"/>
    </source>
</evidence>
<dbReference type="GO" id="GO:1903138">
    <property type="term" value="P:negative regulation of cell integrity MAPK cascade"/>
    <property type="evidence" value="ECO:0007669"/>
    <property type="project" value="EnsemblFungi"/>
</dbReference>
<dbReference type="Proteomes" id="UP000189580">
    <property type="component" value="Chromosome a"/>
</dbReference>
<keyword evidence="6" id="KW-1185">Reference proteome</keyword>
<gene>
    <name evidence="5" type="primary">PBP2</name>
    <name evidence="5" type="ORF">AWJ20_1206</name>
</gene>
<dbReference type="GO" id="GO:0035925">
    <property type="term" value="F:mRNA 3'-UTR AU-rich region binding"/>
    <property type="evidence" value="ECO:0007669"/>
    <property type="project" value="EnsemblFungi"/>
</dbReference>
<feature type="domain" description="K Homology" evidence="4">
    <location>
        <begin position="314"/>
        <end position="385"/>
    </location>
</feature>
<feature type="compositionally biased region" description="Polar residues" evidence="3">
    <location>
        <begin position="35"/>
        <end position="44"/>
    </location>
</feature>
<dbReference type="GO" id="GO:0070935">
    <property type="term" value="P:3'-UTR-mediated mRNA stabilization"/>
    <property type="evidence" value="ECO:0007669"/>
    <property type="project" value="EnsemblFungi"/>
</dbReference>
<dbReference type="KEGG" id="slb:AWJ20_1206"/>